<keyword evidence="2" id="KW-0472">Membrane</keyword>
<sequence>MPSQAYFRTGMMLVLLQQLVLAALIATFSRHIVAFFCSDAAVMHIARGVVPILALNIVFDGVNVVLNGVLRACGRQALGARLQLCSYWLLGVPLAYFLGIKLGLGPKGFVAASGLASLTQALLCCTIFARWV</sequence>
<feature type="transmembrane region" description="Helical" evidence="2">
    <location>
        <begin position="109"/>
        <end position="129"/>
    </location>
</feature>
<dbReference type="Proteomes" id="UP000485058">
    <property type="component" value="Unassembled WGS sequence"/>
</dbReference>
<reference evidence="4 5" key="1">
    <citation type="submission" date="2020-02" db="EMBL/GenBank/DDBJ databases">
        <title>Draft genome sequence of Haematococcus lacustris strain NIES-144.</title>
        <authorList>
            <person name="Morimoto D."/>
            <person name="Nakagawa S."/>
            <person name="Yoshida T."/>
            <person name="Sawayama S."/>
        </authorList>
    </citation>
    <scope>NUCLEOTIDE SEQUENCE [LARGE SCALE GENOMIC DNA]</scope>
    <source>
        <strain evidence="4 5">NIES-144</strain>
    </source>
</reference>
<organism evidence="4 5">
    <name type="scientific">Haematococcus lacustris</name>
    <name type="common">Green alga</name>
    <name type="synonym">Haematococcus pluvialis</name>
    <dbReference type="NCBI Taxonomy" id="44745"/>
    <lineage>
        <taxon>Eukaryota</taxon>
        <taxon>Viridiplantae</taxon>
        <taxon>Chlorophyta</taxon>
        <taxon>core chlorophytes</taxon>
        <taxon>Chlorophyceae</taxon>
        <taxon>CS clade</taxon>
        <taxon>Chlamydomonadales</taxon>
        <taxon>Haematococcaceae</taxon>
        <taxon>Haematococcus</taxon>
    </lineage>
</organism>
<feature type="transmembrane region" description="Helical" evidence="2">
    <location>
        <begin position="44"/>
        <end position="66"/>
    </location>
</feature>
<dbReference type="GO" id="GO:0042910">
    <property type="term" value="F:xenobiotic transmembrane transporter activity"/>
    <property type="evidence" value="ECO:0007669"/>
    <property type="project" value="InterPro"/>
</dbReference>
<comment type="similarity">
    <text evidence="1">Belongs to the multi antimicrobial extrusion (MATE) (TC 2.A.66.1) family.</text>
</comment>
<gene>
    <name evidence="4" type="ORF">HaLaN_29679</name>
</gene>
<evidence type="ECO:0000313" key="5">
    <source>
        <dbReference type="Proteomes" id="UP000485058"/>
    </source>
</evidence>
<feature type="chain" id="PRO_5025345442" evidence="3">
    <location>
        <begin position="23"/>
        <end position="132"/>
    </location>
</feature>
<dbReference type="GO" id="GO:0015297">
    <property type="term" value="F:antiporter activity"/>
    <property type="evidence" value="ECO:0007669"/>
    <property type="project" value="InterPro"/>
</dbReference>
<evidence type="ECO:0000313" key="4">
    <source>
        <dbReference type="EMBL" id="GFH30761.1"/>
    </source>
</evidence>
<dbReference type="GO" id="GO:0016020">
    <property type="term" value="C:membrane"/>
    <property type="evidence" value="ECO:0007669"/>
    <property type="project" value="InterPro"/>
</dbReference>
<dbReference type="InterPro" id="IPR002528">
    <property type="entry name" value="MATE_fam"/>
</dbReference>
<feature type="transmembrane region" description="Helical" evidence="2">
    <location>
        <begin position="78"/>
        <end position="97"/>
    </location>
</feature>
<evidence type="ECO:0000256" key="2">
    <source>
        <dbReference type="SAM" id="Phobius"/>
    </source>
</evidence>
<keyword evidence="3" id="KW-0732">Signal</keyword>
<accession>A0A6A0AEQ5</accession>
<keyword evidence="2" id="KW-1133">Transmembrane helix</keyword>
<protein>
    <submittedName>
        <fullName evidence="4">Multidrug and toxic compound extrusion protein</fullName>
    </submittedName>
</protein>
<dbReference type="EMBL" id="BLLF01005130">
    <property type="protein sequence ID" value="GFH30761.1"/>
    <property type="molecule type" value="Genomic_DNA"/>
</dbReference>
<feature type="non-terminal residue" evidence="4">
    <location>
        <position position="1"/>
    </location>
</feature>
<evidence type="ECO:0000256" key="1">
    <source>
        <dbReference type="ARBA" id="ARBA00010199"/>
    </source>
</evidence>
<name>A0A6A0AEQ5_HAELA</name>
<dbReference type="AlphaFoldDB" id="A0A6A0AEQ5"/>
<dbReference type="PANTHER" id="PTHR11206">
    <property type="entry name" value="MULTIDRUG RESISTANCE PROTEIN"/>
    <property type="match status" value="1"/>
</dbReference>
<evidence type="ECO:0000256" key="3">
    <source>
        <dbReference type="SAM" id="SignalP"/>
    </source>
</evidence>
<proteinExistence type="inferred from homology"/>
<comment type="caution">
    <text evidence="4">The sequence shown here is derived from an EMBL/GenBank/DDBJ whole genome shotgun (WGS) entry which is preliminary data.</text>
</comment>
<keyword evidence="2" id="KW-0812">Transmembrane</keyword>
<feature type="signal peptide" evidence="3">
    <location>
        <begin position="1"/>
        <end position="22"/>
    </location>
</feature>
<dbReference type="Pfam" id="PF01554">
    <property type="entry name" value="MatE"/>
    <property type="match status" value="1"/>
</dbReference>
<keyword evidence="5" id="KW-1185">Reference proteome</keyword>